<protein>
    <submittedName>
        <fullName evidence="1">Uncharacterized protein</fullName>
    </submittedName>
</protein>
<evidence type="ECO:0000313" key="2">
    <source>
        <dbReference type="Proteomes" id="UP000704712"/>
    </source>
</evidence>
<evidence type="ECO:0000313" key="1">
    <source>
        <dbReference type="EMBL" id="KAF4149875.1"/>
    </source>
</evidence>
<sequence>MASDHSVLEAQVYRLLQLFDDLRQYFGSTISPTEVFSVADLLVDLHEIANATLEVISLSVTTLIDAAAE</sequence>
<dbReference type="Proteomes" id="UP000704712">
    <property type="component" value="Unassembled WGS sequence"/>
</dbReference>
<comment type="caution">
    <text evidence="1">The sequence shown here is derived from an EMBL/GenBank/DDBJ whole genome shotgun (WGS) entry which is preliminary data.</text>
</comment>
<dbReference type="AlphaFoldDB" id="A0A8S9VA02"/>
<gene>
    <name evidence="1" type="ORF">GN958_ATG00931</name>
</gene>
<accession>A0A8S9VA02</accession>
<organism evidence="1 2">
    <name type="scientific">Phytophthora infestans</name>
    <name type="common">Potato late blight agent</name>
    <name type="synonym">Botrytis infestans</name>
    <dbReference type="NCBI Taxonomy" id="4787"/>
    <lineage>
        <taxon>Eukaryota</taxon>
        <taxon>Sar</taxon>
        <taxon>Stramenopiles</taxon>
        <taxon>Oomycota</taxon>
        <taxon>Peronosporomycetes</taxon>
        <taxon>Peronosporales</taxon>
        <taxon>Peronosporaceae</taxon>
        <taxon>Phytophthora</taxon>
    </lineage>
</organism>
<name>A0A8S9VA02_PHYIN</name>
<reference evidence="1" key="1">
    <citation type="submission" date="2020-03" db="EMBL/GenBank/DDBJ databases">
        <title>Hybrid Assembly of Korean Phytophthora infestans isolates.</title>
        <authorList>
            <person name="Prokchorchik M."/>
            <person name="Lee Y."/>
            <person name="Seo J."/>
            <person name="Cho J.-H."/>
            <person name="Park Y.-E."/>
            <person name="Jang D.-C."/>
            <person name="Im J.-S."/>
            <person name="Choi J.-G."/>
            <person name="Park H.-J."/>
            <person name="Lee G.-B."/>
            <person name="Lee Y.-G."/>
            <person name="Hong S.-Y."/>
            <person name="Cho K."/>
            <person name="Sohn K.H."/>
        </authorList>
    </citation>
    <scope>NUCLEOTIDE SEQUENCE</scope>
    <source>
        <strain evidence="1">KR_2_A2</strain>
    </source>
</reference>
<dbReference type="EMBL" id="JAACNO010000112">
    <property type="protein sequence ID" value="KAF4149875.1"/>
    <property type="molecule type" value="Genomic_DNA"/>
</dbReference>
<proteinExistence type="predicted"/>